<dbReference type="SUPFAM" id="SSF52799">
    <property type="entry name" value="(Phosphotyrosine protein) phosphatases II"/>
    <property type="match status" value="1"/>
</dbReference>
<reference evidence="1 2" key="1">
    <citation type="journal article" date="2015" name="Nature">
        <title>rRNA introns, odd ribosomes, and small enigmatic genomes across a large radiation of phyla.</title>
        <authorList>
            <person name="Brown C.T."/>
            <person name="Hug L.A."/>
            <person name="Thomas B.C."/>
            <person name="Sharon I."/>
            <person name="Castelle C.J."/>
            <person name="Singh A."/>
            <person name="Wilkins M.J."/>
            <person name="Williams K.H."/>
            <person name="Banfield J.F."/>
        </authorList>
    </citation>
    <scope>NUCLEOTIDE SEQUENCE [LARGE SCALE GENOMIC DNA]</scope>
</reference>
<name>A0A0G1YE98_9BACT</name>
<proteinExistence type="predicted"/>
<dbReference type="Gene3D" id="3.90.190.10">
    <property type="entry name" value="Protein tyrosine phosphatase superfamily"/>
    <property type="match status" value="1"/>
</dbReference>
<dbReference type="EMBL" id="LCQD01000003">
    <property type="protein sequence ID" value="KKW13282.1"/>
    <property type="molecule type" value="Genomic_DNA"/>
</dbReference>
<protein>
    <recommendedName>
        <fullName evidence="3">Tyrosine specific protein phosphatases domain-containing protein</fullName>
    </recommendedName>
</protein>
<accession>A0A0G1YE98</accession>
<dbReference type="InterPro" id="IPR029021">
    <property type="entry name" value="Prot-tyrosine_phosphatase-like"/>
</dbReference>
<sequence>MSRGAPRIAELGLGIIVGDRDACVLKQVQADRAIHIWRPDTHPKNSCFHGVPPTPRDSLYSLYYEYRDGESLTKAGTDLDSLIEFCKGTDRLFIHCAAGQTRSPTLAVLALRVRGMCIGEAVGVVMQGIWESYKVVTNICHDPMKDIWEKLG</sequence>
<evidence type="ECO:0000313" key="2">
    <source>
        <dbReference type="Proteomes" id="UP000034588"/>
    </source>
</evidence>
<organism evidence="1 2">
    <name type="scientific">Candidatus Gottesmanbacteria bacterium GW2011_GWB1_49_7</name>
    <dbReference type="NCBI Taxonomy" id="1618448"/>
    <lineage>
        <taxon>Bacteria</taxon>
        <taxon>Candidatus Gottesmaniibacteriota</taxon>
    </lineage>
</organism>
<dbReference type="InterPro" id="IPR016130">
    <property type="entry name" value="Tyr_Pase_AS"/>
</dbReference>
<evidence type="ECO:0000313" key="1">
    <source>
        <dbReference type="EMBL" id="KKW13282.1"/>
    </source>
</evidence>
<dbReference type="Proteomes" id="UP000034588">
    <property type="component" value="Unassembled WGS sequence"/>
</dbReference>
<dbReference type="PROSITE" id="PS00383">
    <property type="entry name" value="TYR_PHOSPHATASE_1"/>
    <property type="match status" value="1"/>
</dbReference>
<evidence type="ECO:0008006" key="3">
    <source>
        <dbReference type="Google" id="ProtNLM"/>
    </source>
</evidence>
<comment type="caution">
    <text evidence="1">The sequence shown here is derived from an EMBL/GenBank/DDBJ whole genome shotgun (WGS) entry which is preliminary data.</text>
</comment>
<dbReference type="AlphaFoldDB" id="A0A0G1YE98"/>
<gene>
    <name evidence="1" type="ORF">UY48_C0003G0104</name>
</gene>